<sequence length="442" mass="47930">MSKISIIIQREYLSRVRKKTFILSTILTPLAMVAVLGAVIWITVKNVRNEKVAVVDPQGVLKSTLPSSKSVSYQFVADADTGNYTDKGFTAILIAPNTGINKGSNFKLVSEKSLSRMSNERIERDISHALENNLISTQLKIDPALIDSLKKQADGVSIEAVKKDELGELSSSNFDLASGLGYITAFLIYITLFVYGVMVMRGVMEEKTNRIAEVIISSVKPFELMVGKIVGIGAVGLTQFLIWIVLLFGLSTAMSALIPADVMAQAAQASNGMPGGAGNAQASDAIRNIANAQATLSTINWPVLIGCFIFYFLGGYLFYASLFAAVGSAVNEDAQDAQSLTFPITIPIILAIVIMINSINDPSSSLATWASIIPFTSPIVMMSRIPFGVPDTVPYWQLGLSMLLLVAGFLATSWLSAKIYRTGILMYGKKPSWKEMLKWVNR</sequence>
<keyword evidence="5 6" id="KW-0472">Membrane</keyword>
<keyword evidence="3 6" id="KW-0812">Transmembrane</keyword>
<dbReference type="PANTHER" id="PTHR30294">
    <property type="entry name" value="MEMBRANE COMPONENT OF ABC TRANSPORTER YHHJ-RELATED"/>
    <property type="match status" value="1"/>
</dbReference>
<accession>A0A1M5J8V1</accession>
<feature type="transmembrane region" description="Helical" evidence="6">
    <location>
        <begin position="21"/>
        <end position="44"/>
    </location>
</feature>
<dbReference type="STRING" id="1302690.BUE76_07475"/>
<evidence type="ECO:0000256" key="5">
    <source>
        <dbReference type="ARBA" id="ARBA00023136"/>
    </source>
</evidence>
<feature type="domain" description="ABC-2 type transporter transmembrane" evidence="7">
    <location>
        <begin position="19"/>
        <end position="417"/>
    </location>
</feature>
<dbReference type="OrthoDB" id="9768837at2"/>
<keyword evidence="9" id="KW-1185">Reference proteome</keyword>
<dbReference type="SUPFAM" id="SSF53850">
    <property type="entry name" value="Periplasmic binding protein-like II"/>
    <property type="match status" value="1"/>
</dbReference>
<keyword evidence="4 6" id="KW-1133">Transmembrane helix</keyword>
<dbReference type="RefSeq" id="WP_073048669.1">
    <property type="nucleotide sequence ID" value="NZ_FQUO01000029.1"/>
</dbReference>
<evidence type="ECO:0000256" key="2">
    <source>
        <dbReference type="ARBA" id="ARBA00022475"/>
    </source>
</evidence>
<dbReference type="EMBL" id="FQUO01000029">
    <property type="protein sequence ID" value="SHG36660.1"/>
    <property type="molecule type" value="Genomic_DNA"/>
</dbReference>
<gene>
    <name evidence="8" type="ORF">SAMN05444008_1293</name>
</gene>
<reference evidence="8 9" key="1">
    <citation type="submission" date="2016-11" db="EMBL/GenBank/DDBJ databases">
        <authorList>
            <person name="Jaros S."/>
            <person name="Januszkiewicz K."/>
            <person name="Wedrychowicz H."/>
        </authorList>
    </citation>
    <scope>NUCLEOTIDE SEQUENCE [LARGE SCALE GENOMIC DNA]</scope>
    <source>
        <strain evidence="8 9">DSM 26897</strain>
    </source>
</reference>
<organism evidence="8 9">
    <name type="scientific">Cnuella takakiae</name>
    <dbReference type="NCBI Taxonomy" id="1302690"/>
    <lineage>
        <taxon>Bacteria</taxon>
        <taxon>Pseudomonadati</taxon>
        <taxon>Bacteroidota</taxon>
        <taxon>Chitinophagia</taxon>
        <taxon>Chitinophagales</taxon>
        <taxon>Chitinophagaceae</taxon>
        <taxon>Cnuella</taxon>
    </lineage>
</organism>
<evidence type="ECO:0000259" key="7">
    <source>
        <dbReference type="Pfam" id="PF12698"/>
    </source>
</evidence>
<keyword evidence="2" id="KW-1003">Cell membrane</keyword>
<proteinExistence type="predicted"/>
<evidence type="ECO:0000256" key="6">
    <source>
        <dbReference type="SAM" id="Phobius"/>
    </source>
</evidence>
<comment type="subcellular location">
    <subcellularLocation>
        <location evidence="1">Cell membrane</location>
        <topology evidence="1">Multi-pass membrane protein</topology>
    </subcellularLocation>
</comment>
<evidence type="ECO:0000256" key="4">
    <source>
        <dbReference type="ARBA" id="ARBA00022989"/>
    </source>
</evidence>
<dbReference type="AlphaFoldDB" id="A0A1M5J8V1"/>
<dbReference type="Gene3D" id="3.40.190.10">
    <property type="entry name" value="Periplasmic binding protein-like II"/>
    <property type="match status" value="1"/>
</dbReference>
<name>A0A1M5J8V1_9BACT</name>
<feature type="transmembrane region" description="Helical" evidence="6">
    <location>
        <begin position="395"/>
        <end position="417"/>
    </location>
</feature>
<dbReference type="PANTHER" id="PTHR30294:SF29">
    <property type="entry name" value="MULTIDRUG ABC TRANSPORTER PERMEASE YBHS-RELATED"/>
    <property type="match status" value="1"/>
</dbReference>
<dbReference type="Proteomes" id="UP000184368">
    <property type="component" value="Unassembled WGS sequence"/>
</dbReference>
<evidence type="ECO:0000313" key="8">
    <source>
        <dbReference type="EMBL" id="SHG36660.1"/>
    </source>
</evidence>
<dbReference type="GO" id="GO:0005886">
    <property type="term" value="C:plasma membrane"/>
    <property type="evidence" value="ECO:0007669"/>
    <property type="project" value="UniProtKB-SubCell"/>
</dbReference>
<dbReference type="GO" id="GO:0140359">
    <property type="term" value="F:ABC-type transporter activity"/>
    <property type="evidence" value="ECO:0007669"/>
    <property type="project" value="InterPro"/>
</dbReference>
<dbReference type="InterPro" id="IPR051449">
    <property type="entry name" value="ABC-2_transporter_component"/>
</dbReference>
<dbReference type="Pfam" id="PF12698">
    <property type="entry name" value="ABC2_membrane_3"/>
    <property type="match status" value="1"/>
</dbReference>
<feature type="transmembrane region" description="Helical" evidence="6">
    <location>
        <begin position="303"/>
        <end position="328"/>
    </location>
</feature>
<evidence type="ECO:0000256" key="3">
    <source>
        <dbReference type="ARBA" id="ARBA00022692"/>
    </source>
</evidence>
<dbReference type="InterPro" id="IPR013525">
    <property type="entry name" value="ABC2_TM"/>
</dbReference>
<evidence type="ECO:0000256" key="1">
    <source>
        <dbReference type="ARBA" id="ARBA00004651"/>
    </source>
</evidence>
<feature type="transmembrane region" description="Helical" evidence="6">
    <location>
        <begin position="340"/>
        <end position="359"/>
    </location>
</feature>
<protein>
    <submittedName>
        <fullName evidence="8">ABC-2 type transport system permease protein</fullName>
    </submittedName>
</protein>
<evidence type="ECO:0000313" key="9">
    <source>
        <dbReference type="Proteomes" id="UP000184368"/>
    </source>
</evidence>
<feature type="transmembrane region" description="Helical" evidence="6">
    <location>
        <begin position="179"/>
        <end position="199"/>
    </location>
</feature>